<reference evidence="1 2" key="1">
    <citation type="submission" date="2023-10" db="EMBL/GenBank/DDBJ databases">
        <title>Genomes of two closely related lineages of the louse Polyplax serrata with different host specificities.</title>
        <authorList>
            <person name="Martinu J."/>
            <person name="Tarabai H."/>
            <person name="Stefka J."/>
            <person name="Hypsa V."/>
        </authorList>
    </citation>
    <scope>NUCLEOTIDE SEQUENCE [LARGE SCALE GENOMIC DNA]</scope>
    <source>
        <strain evidence="1">HR10_N</strain>
    </source>
</reference>
<comment type="caution">
    <text evidence="1">The sequence shown here is derived from an EMBL/GenBank/DDBJ whole genome shotgun (WGS) entry which is preliminary data.</text>
</comment>
<dbReference type="Proteomes" id="UP001372834">
    <property type="component" value="Unassembled WGS sequence"/>
</dbReference>
<dbReference type="EMBL" id="JAWJWE010000039">
    <property type="protein sequence ID" value="KAK6620867.1"/>
    <property type="molecule type" value="Genomic_DNA"/>
</dbReference>
<proteinExistence type="predicted"/>
<protein>
    <submittedName>
        <fullName evidence="1">Uncharacterized protein</fullName>
    </submittedName>
</protein>
<evidence type="ECO:0000313" key="1">
    <source>
        <dbReference type="EMBL" id="KAK6620867.1"/>
    </source>
</evidence>
<name>A0AAN8S0V6_POLSC</name>
<sequence>MTSRHFELKRAGKIRSPVGPEPRARFFPEGAYLEKEVGNFCSFSSDASSGKFKDSDLRFPKQTIFTKDGGGAWDVSTRKKKSVLVGTGYLNRVLLDSASAINQAHLTGFDG</sequence>
<evidence type="ECO:0000313" key="2">
    <source>
        <dbReference type="Proteomes" id="UP001372834"/>
    </source>
</evidence>
<gene>
    <name evidence="1" type="ORF">RUM43_011165</name>
</gene>
<dbReference type="AlphaFoldDB" id="A0AAN8S0V6"/>
<accession>A0AAN8S0V6</accession>
<organism evidence="1 2">
    <name type="scientific">Polyplax serrata</name>
    <name type="common">Common mouse louse</name>
    <dbReference type="NCBI Taxonomy" id="468196"/>
    <lineage>
        <taxon>Eukaryota</taxon>
        <taxon>Metazoa</taxon>
        <taxon>Ecdysozoa</taxon>
        <taxon>Arthropoda</taxon>
        <taxon>Hexapoda</taxon>
        <taxon>Insecta</taxon>
        <taxon>Pterygota</taxon>
        <taxon>Neoptera</taxon>
        <taxon>Paraneoptera</taxon>
        <taxon>Psocodea</taxon>
        <taxon>Troctomorpha</taxon>
        <taxon>Phthiraptera</taxon>
        <taxon>Anoplura</taxon>
        <taxon>Polyplacidae</taxon>
        <taxon>Polyplax</taxon>
    </lineage>
</organism>